<dbReference type="PROSITE" id="PS50279">
    <property type="entry name" value="BPTI_KUNITZ_2"/>
    <property type="match status" value="3"/>
</dbReference>
<dbReference type="Proteomes" id="UP000823941">
    <property type="component" value="Chromosome 6"/>
</dbReference>
<dbReference type="SUPFAM" id="SSF57362">
    <property type="entry name" value="BPTI-like"/>
    <property type="match status" value="3"/>
</dbReference>
<dbReference type="Gene3D" id="4.10.410.10">
    <property type="entry name" value="Pancreatic trypsin inhibitor Kunitz domain"/>
    <property type="match status" value="3"/>
</dbReference>
<sequence length="275" mass="32037">MRYFFQVFFLFGYLTAHASMADENPDRIGITDIDPACLLPPERGMCNASLPRYYFDPTTGSCSTFNYGGCGGNGNRFITENQCNNICLKKNITLFLRQSGKKKEVTLEKTSFSDIDVTCLYDIDYGRCSARHPRYYFRPTTWSCAIFYYGACGGNANRFITENECKYKCLYKPLARKSPKYCQLPFEHRNCRSGERRRERRQWYYDSYTFTCERAMYSGCGGNRNRFDTEEDCYETCLEKPTKAVSDVLGSDKLQGIHIFIDIHRKHIQDQHQKK</sequence>
<comment type="caution">
    <text evidence="5">The sequence shown here is derived from an EMBL/GenBank/DDBJ whole genome shotgun (WGS) entry which is preliminary data.</text>
</comment>
<proteinExistence type="predicted"/>
<evidence type="ECO:0000256" key="3">
    <source>
        <dbReference type="SAM" id="SignalP"/>
    </source>
</evidence>
<dbReference type="PANTHER" id="PTHR10083">
    <property type="entry name" value="KUNITZ-TYPE PROTEASE INHIBITOR-RELATED"/>
    <property type="match status" value="1"/>
</dbReference>
<dbReference type="InterPro" id="IPR050098">
    <property type="entry name" value="TFPI/VKTCI-like"/>
</dbReference>
<gene>
    <name evidence="5" type="ORF">JYU34_004665</name>
</gene>
<keyword evidence="6" id="KW-1185">Reference proteome</keyword>
<dbReference type="Pfam" id="PF00014">
    <property type="entry name" value="Kunitz_BPTI"/>
    <property type="match status" value="3"/>
</dbReference>
<dbReference type="CDD" id="cd00109">
    <property type="entry name" value="Kunitz-type"/>
    <property type="match status" value="2"/>
</dbReference>
<evidence type="ECO:0000313" key="5">
    <source>
        <dbReference type="EMBL" id="KAG7310125.1"/>
    </source>
</evidence>
<name>A0ABQ7QYM1_PLUXY</name>
<dbReference type="InterPro" id="IPR020901">
    <property type="entry name" value="Prtase_inh_Kunz-CS"/>
</dbReference>
<keyword evidence="1" id="KW-0646">Protease inhibitor</keyword>
<evidence type="ECO:0000259" key="4">
    <source>
        <dbReference type="PROSITE" id="PS50279"/>
    </source>
</evidence>
<feature type="domain" description="BPTI/Kunitz inhibitor" evidence="4">
    <location>
        <begin position="182"/>
        <end position="237"/>
    </location>
</feature>
<evidence type="ECO:0000256" key="1">
    <source>
        <dbReference type="ARBA" id="ARBA00022690"/>
    </source>
</evidence>
<feature type="domain" description="BPTI/Kunitz inhibitor" evidence="4">
    <location>
        <begin position="119"/>
        <end position="169"/>
    </location>
</feature>
<organism evidence="5 6">
    <name type="scientific">Plutella xylostella</name>
    <name type="common">Diamondback moth</name>
    <name type="synonym">Plutella maculipennis</name>
    <dbReference type="NCBI Taxonomy" id="51655"/>
    <lineage>
        <taxon>Eukaryota</taxon>
        <taxon>Metazoa</taxon>
        <taxon>Ecdysozoa</taxon>
        <taxon>Arthropoda</taxon>
        <taxon>Hexapoda</taxon>
        <taxon>Insecta</taxon>
        <taxon>Pterygota</taxon>
        <taxon>Neoptera</taxon>
        <taxon>Endopterygota</taxon>
        <taxon>Lepidoptera</taxon>
        <taxon>Glossata</taxon>
        <taxon>Ditrysia</taxon>
        <taxon>Yponomeutoidea</taxon>
        <taxon>Plutellidae</taxon>
        <taxon>Plutella</taxon>
    </lineage>
</organism>
<dbReference type="EMBL" id="JAHIBW010000006">
    <property type="protein sequence ID" value="KAG7310125.1"/>
    <property type="molecule type" value="Genomic_DNA"/>
</dbReference>
<dbReference type="PRINTS" id="PR00759">
    <property type="entry name" value="BASICPTASE"/>
</dbReference>
<accession>A0ABQ7QYM1</accession>
<evidence type="ECO:0000313" key="6">
    <source>
        <dbReference type="Proteomes" id="UP000823941"/>
    </source>
</evidence>
<dbReference type="InterPro" id="IPR002223">
    <property type="entry name" value="Kunitz_BPTI"/>
</dbReference>
<dbReference type="SMART" id="SM00131">
    <property type="entry name" value="KU"/>
    <property type="match status" value="3"/>
</dbReference>
<reference evidence="5 6" key="1">
    <citation type="submission" date="2021-06" db="EMBL/GenBank/DDBJ databases">
        <title>A haploid diamondback moth (Plutella xylostella L.) genome assembly resolves 31 chromosomes and identifies a diamide resistance mutation.</title>
        <authorList>
            <person name="Ward C.M."/>
            <person name="Perry K.D."/>
            <person name="Baker G."/>
            <person name="Powis K."/>
            <person name="Heckel D.G."/>
            <person name="Baxter S.W."/>
        </authorList>
    </citation>
    <scope>NUCLEOTIDE SEQUENCE [LARGE SCALE GENOMIC DNA]</scope>
    <source>
        <strain evidence="5 6">LV</strain>
        <tissue evidence="5">Single pupa</tissue>
    </source>
</reference>
<feature type="signal peptide" evidence="3">
    <location>
        <begin position="1"/>
        <end position="21"/>
    </location>
</feature>
<protein>
    <recommendedName>
        <fullName evidence="4">BPTI/Kunitz inhibitor domain-containing protein</fullName>
    </recommendedName>
</protein>
<feature type="chain" id="PRO_5047442255" description="BPTI/Kunitz inhibitor domain-containing protein" evidence="3">
    <location>
        <begin position="22"/>
        <end position="275"/>
    </location>
</feature>
<feature type="domain" description="BPTI/Kunitz inhibitor" evidence="4">
    <location>
        <begin position="37"/>
        <end position="87"/>
    </location>
</feature>
<dbReference type="InterPro" id="IPR036880">
    <property type="entry name" value="Kunitz_BPTI_sf"/>
</dbReference>
<dbReference type="PROSITE" id="PS00280">
    <property type="entry name" value="BPTI_KUNITZ_1"/>
    <property type="match status" value="1"/>
</dbReference>
<keyword evidence="2" id="KW-0722">Serine protease inhibitor</keyword>
<keyword evidence="3" id="KW-0732">Signal</keyword>
<evidence type="ECO:0000256" key="2">
    <source>
        <dbReference type="ARBA" id="ARBA00022900"/>
    </source>
</evidence>